<protein>
    <submittedName>
        <fullName evidence="2">Uncharacterized protein</fullName>
    </submittedName>
</protein>
<dbReference type="PATRIC" id="fig|1267766.3.peg.2040"/>
<dbReference type="EMBL" id="CP011452">
    <property type="protein sequence ID" value="AKH43052.1"/>
    <property type="molecule type" value="Genomic_DNA"/>
</dbReference>
<feature type="compositionally biased region" description="Low complexity" evidence="1">
    <location>
        <begin position="29"/>
        <end position="39"/>
    </location>
</feature>
<organism evidence="2 3">
    <name type="scientific">Croceibacterium atlanticum</name>
    <dbReference type="NCBI Taxonomy" id="1267766"/>
    <lineage>
        <taxon>Bacteria</taxon>
        <taxon>Pseudomonadati</taxon>
        <taxon>Pseudomonadota</taxon>
        <taxon>Alphaproteobacteria</taxon>
        <taxon>Sphingomonadales</taxon>
        <taxon>Erythrobacteraceae</taxon>
        <taxon>Croceibacterium</taxon>
    </lineage>
</organism>
<accession>A0A0F7KUY8</accession>
<dbReference type="STRING" id="1267766.WYH_02018"/>
<evidence type="ECO:0000256" key="1">
    <source>
        <dbReference type="SAM" id="MobiDB-lite"/>
    </source>
</evidence>
<dbReference type="PROSITE" id="PS51257">
    <property type="entry name" value="PROKAR_LIPOPROTEIN"/>
    <property type="match status" value="1"/>
</dbReference>
<sequence>MRAPALLPAFALLAACSGNSGQADKTAEPAEAAPAASPQPADPDHLLALSDRDCAVVANFYLDAVSAGRFRDAALVWAGPEIDDRLLEARFSDYAEPQFTMAEPMTEGAAGSLYCTIDGVLTDAADPSMPESAGQLVLRRVNDVPGATPQQLRWTLRSSTFIEPLERAAGSPDA</sequence>
<proteinExistence type="predicted"/>
<dbReference type="Proteomes" id="UP000034392">
    <property type="component" value="Chromosome"/>
</dbReference>
<dbReference type="RefSeq" id="WP_053833524.1">
    <property type="nucleotide sequence ID" value="NZ_CP011452.2"/>
</dbReference>
<gene>
    <name evidence="2" type="ORF">WYH_02018</name>
</gene>
<name>A0A0F7KUY8_9SPHN</name>
<dbReference type="OrthoDB" id="485556at2"/>
<dbReference type="AlphaFoldDB" id="A0A0F7KUY8"/>
<evidence type="ECO:0000313" key="2">
    <source>
        <dbReference type="EMBL" id="AKH43052.1"/>
    </source>
</evidence>
<reference evidence="2" key="1">
    <citation type="submission" date="2015-05" db="EMBL/GenBank/DDBJ databases">
        <title>The complete genome of Altererythrobacter atlanticus strain 26DY36.</title>
        <authorList>
            <person name="Wu Y.-H."/>
            <person name="Cheng H."/>
            <person name="Wu X.-W."/>
        </authorList>
    </citation>
    <scope>NUCLEOTIDE SEQUENCE [LARGE SCALE GENOMIC DNA]</scope>
    <source>
        <strain evidence="2">26DY36</strain>
    </source>
</reference>
<feature type="region of interest" description="Disordered" evidence="1">
    <location>
        <begin position="22"/>
        <end position="44"/>
    </location>
</feature>
<dbReference type="KEGG" id="aay:WYH_02018"/>
<keyword evidence="3" id="KW-1185">Reference proteome</keyword>
<evidence type="ECO:0000313" key="3">
    <source>
        <dbReference type="Proteomes" id="UP000034392"/>
    </source>
</evidence>